<dbReference type="Proteomes" id="UP001233999">
    <property type="component" value="Unassembled WGS sequence"/>
</dbReference>
<feature type="non-terminal residue" evidence="2">
    <location>
        <position position="1"/>
    </location>
</feature>
<feature type="non-terminal residue" evidence="2">
    <location>
        <position position="88"/>
    </location>
</feature>
<organism evidence="2 3">
    <name type="scientific">Diploptera punctata</name>
    <name type="common">Pacific beetle cockroach</name>
    <dbReference type="NCBI Taxonomy" id="6984"/>
    <lineage>
        <taxon>Eukaryota</taxon>
        <taxon>Metazoa</taxon>
        <taxon>Ecdysozoa</taxon>
        <taxon>Arthropoda</taxon>
        <taxon>Hexapoda</taxon>
        <taxon>Insecta</taxon>
        <taxon>Pterygota</taxon>
        <taxon>Neoptera</taxon>
        <taxon>Polyneoptera</taxon>
        <taxon>Dictyoptera</taxon>
        <taxon>Blattodea</taxon>
        <taxon>Blaberoidea</taxon>
        <taxon>Blaberidae</taxon>
        <taxon>Diplopterinae</taxon>
        <taxon>Diploptera</taxon>
    </lineage>
</organism>
<dbReference type="EMBL" id="JASPKZ010004585">
    <property type="protein sequence ID" value="KAJ9589929.1"/>
    <property type="molecule type" value="Genomic_DNA"/>
</dbReference>
<proteinExistence type="predicted"/>
<protein>
    <submittedName>
        <fullName evidence="2">Uncharacterized protein</fullName>
    </submittedName>
</protein>
<feature type="signal peptide" evidence="1">
    <location>
        <begin position="1"/>
        <end position="25"/>
    </location>
</feature>
<accession>A0AAD7ZZY1</accession>
<keyword evidence="1" id="KW-0732">Signal</keyword>
<gene>
    <name evidence="2" type="ORF">L9F63_016952</name>
</gene>
<keyword evidence="3" id="KW-1185">Reference proteome</keyword>
<sequence length="88" mass="9883">KMNIKSGNICGKCMILKLVGMLAWSSDPLGYTDGGGGLKDPTAMDRMRVLRLGRADQKIVMQVKRHCHKIFCHPNVTRIWKKLGESKN</sequence>
<reference evidence="2" key="2">
    <citation type="submission" date="2023-05" db="EMBL/GenBank/DDBJ databases">
        <authorList>
            <person name="Fouks B."/>
        </authorList>
    </citation>
    <scope>NUCLEOTIDE SEQUENCE</scope>
    <source>
        <strain evidence="2">Stay&amp;Tobe</strain>
        <tissue evidence="2">Testes</tissue>
    </source>
</reference>
<dbReference type="AlphaFoldDB" id="A0AAD7ZZY1"/>
<name>A0AAD7ZZY1_DIPPU</name>
<evidence type="ECO:0000313" key="2">
    <source>
        <dbReference type="EMBL" id="KAJ9589929.1"/>
    </source>
</evidence>
<comment type="caution">
    <text evidence="2">The sequence shown here is derived from an EMBL/GenBank/DDBJ whole genome shotgun (WGS) entry which is preliminary data.</text>
</comment>
<reference evidence="2" key="1">
    <citation type="journal article" date="2023" name="IScience">
        <title>Live-bearing cockroach genome reveals convergent evolutionary mechanisms linked to viviparity in insects and beyond.</title>
        <authorList>
            <person name="Fouks B."/>
            <person name="Harrison M.C."/>
            <person name="Mikhailova A.A."/>
            <person name="Marchal E."/>
            <person name="English S."/>
            <person name="Carruthers M."/>
            <person name="Jennings E.C."/>
            <person name="Chiamaka E.L."/>
            <person name="Frigard R.A."/>
            <person name="Pippel M."/>
            <person name="Attardo G.M."/>
            <person name="Benoit J.B."/>
            <person name="Bornberg-Bauer E."/>
            <person name="Tobe S.S."/>
        </authorList>
    </citation>
    <scope>NUCLEOTIDE SEQUENCE</scope>
    <source>
        <strain evidence="2">Stay&amp;Tobe</strain>
    </source>
</reference>
<evidence type="ECO:0000256" key="1">
    <source>
        <dbReference type="SAM" id="SignalP"/>
    </source>
</evidence>
<feature type="chain" id="PRO_5042239535" evidence="1">
    <location>
        <begin position="26"/>
        <end position="88"/>
    </location>
</feature>
<evidence type="ECO:0000313" key="3">
    <source>
        <dbReference type="Proteomes" id="UP001233999"/>
    </source>
</evidence>